<feature type="transmembrane region" description="Helical" evidence="1">
    <location>
        <begin position="20"/>
        <end position="39"/>
    </location>
</feature>
<reference evidence="2" key="3">
    <citation type="submission" date="2015-02" db="UniProtKB">
        <authorList>
            <consortium name="EnsemblProtists"/>
        </authorList>
    </citation>
    <scope>IDENTIFICATION</scope>
    <source>
        <strain evidence="2">DAOM BR144</strain>
    </source>
</reference>
<keyword evidence="1" id="KW-0812">Transmembrane</keyword>
<protein>
    <submittedName>
        <fullName evidence="2">Uncharacterized protein</fullName>
    </submittedName>
</protein>
<dbReference type="InParanoid" id="K3WM60"/>
<evidence type="ECO:0000313" key="2">
    <source>
        <dbReference type="EnsemblProtists" id="PYU1_T006052"/>
    </source>
</evidence>
<evidence type="ECO:0000256" key="1">
    <source>
        <dbReference type="SAM" id="Phobius"/>
    </source>
</evidence>
<sequence>MTLSSASPEPATRRARRAAIAIGTFVTLATIVVLQFASFHHHYNVHNEKHRILRSLQSSTQSLRLHFKVKRDSMAVHGLSEFDVLANPVLSTNDDGTQSASFDGVASFAVGNVLHTYTLVNSVAYYTSETTSADGLSQKTTSCLPADTVPPINDILSSINAADSVGAVQSEETIACASNSLYKLSFAGDSFILCSTTGTATSGFKIYGSDLDIEVTYLSTPVVIVAPALSEDATLACEQISSGVAVSTSTVKLLTGAGQDYVNRVFFRTSTAVEESVATLASSSCSCKGTKRPCIFFHGVDHKGEGELADEFADQFGEIQKHAPCCSSVKFAMLDTFNYGWNSDSLQQKMCDIVLKASNSSNVAAKTVENTIIVAHSMGNMMLGGAIATGKCTLGATSSWVALSGPMRGSMGSDLVQTVCAGGNLGLDIVKAVVSLFGQCPASNGRASIAYEGEKYMTPALQLQYDAMQAAYKKYTTAAMCSNSFIGLLSLDQLTLIFGGTLIPHKSKENDGVVEYGSCVADLDESKFGNKYTSRFYKPKLNHLDTSFRHGDALFNNAQKPVKWFECLL</sequence>
<dbReference type="SUPFAM" id="SSF53474">
    <property type="entry name" value="alpha/beta-Hydrolases"/>
    <property type="match status" value="1"/>
</dbReference>
<name>K3WM60_GLOUD</name>
<dbReference type="PANTHER" id="PTHR22538:SF1">
    <property type="entry name" value="VWFD DOMAIN-CONTAINING PROTEIN"/>
    <property type="match status" value="1"/>
</dbReference>
<dbReference type="eggNOG" id="ENOG502SI34">
    <property type="taxonomic scope" value="Eukaryota"/>
</dbReference>
<dbReference type="VEuPathDB" id="FungiDB:PYU1_G006040"/>
<dbReference type="EnsemblProtists" id="PYU1_T006052">
    <property type="protein sequence ID" value="PYU1_T006052"/>
    <property type="gene ID" value="PYU1_G006040"/>
</dbReference>
<dbReference type="AlphaFoldDB" id="K3WM60"/>
<reference evidence="3" key="2">
    <citation type="submission" date="2010-04" db="EMBL/GenBank/DDBJ databases">
        <authorList>
            <person name="Buell R."/>
            <person name="Hamilton J."/>
            <person name="Hostetler J."/>
        </authorList>
    </citation>
    <scope>NUCLEOTIDE SEQUENCE [LARGE SCALE GENOMIC DNA]</scope>
    <source>
        <strain evidence="3">DAOM:BR144</strain>
    </source>
</reference>
<dbReference type="InterPro" id="IPR029058">
    <property type="entry name" value="AB_hydrolase_fold"/>
</dbReference>
<evidence type="ECO:0000313" key="3">
    <source>
        <dbReference type="Proteomes" id="UP000019132"/>
    </source>
</evidence>
<keyword evidence="3" id="KW-1185">Reference proteome</keyword>
<accession>K3WM60</accession>
<organism evidence="2 3">
    <name type="scientific">Globisporangium ultimum (strain ATCC 200006 / CBS 805.95 / DAOM BR144)</name>
    <name type="common">Pythium ultimum</name>
    <dbReference type="NCBI Taxonomy" id="431595"/>
    <lineage>
        <taxon>Eukaryota</taxon>
        <taxon>Sar</taxon>
        <taxon>Stramenopiles</taxon>
        <taxon>Oomycota</taxon>
        <taxon>Peronosporomycetes</taxon>
        <taxon>Pythiales</taxon>
        <taxon>Pythiaceae</taxon>
        <taxon>Globisporangium</taxon>
    </lineage>
</organism>
<dbReference type="HOGENOM" id="CLU_028087_0_0_1"/>
<dbReference type="Gene3D" id="3.40.50.1820">
    <property type="entry name" value="alpha/beta hydrolase"/>
    <property type="match status" value="1"/>
</dbReference>
<keyword evidence="1" id="KW-1133">Transmembrane helix</keyword>
<reference evidence="3" key="1">
    <citation type="journal article" date="2010" name="Genome Biol.">
        <title>Genome sequence of the necrotrophic plant pathogen Pythium ultimum reveals original pathogenicity mechanisms and effector repertoire.</title>
        <authorList>
            <person name="Levesque C.A."/>
            <person name="Brouwer H."/>
            <person name="Cano L."/>
            <person name="Hamilton J.P."/>
            <person name="Holt C."/>
            <person name="Huitema E."/>
            <person name="Raffaele S."/>
            <person name="Robideau G.P."/>
            <person name="Thines M."/>
            <person name="Win J."/>
            <person name="Zerillo M.M."/>
            <person name="Beakes G.W."/>
            <person name="Boore J.L."/>
            <person name="Busam D."/>
            <person name="Dumas B."/>
            <person name="Ferriera S."/>
            <person name="Fuerstenberg S.I."/>
            <person name="Gachon C.M."/>
            <person name="Gaulin E."/>
            <person name="Govers F."/>
            <person name="Grenville-Briggs L."/>
            <person name="Horner N."/>
            <person name="Hostetler J."/>
            <person name="Jiang R.H."/>
            <person name="Johnson J."/>
            <person name="Krajaejun T."/>
            <person name="Lin H."/>
            <person name="Meijer H.J."/>
            <person name="Moore B."/>
            <person name="Morris P."/>
            <person name="Phuntmart V."/>
            <person name="Puiu D."/>
            <person name="Shetty J."/>
            <person name="Stajich J.E."/>
            <person name="Tripathy S."/>
            <person name="Wawra S."/>
            <person name="van West P."/>
            <person name="Whitty B.R."/>
            <person name="Coutinho P.M."/>
            <person name="Henrissat B."/>
            <person name="Martin F."/>
            <person name="Thomas P.D."/>
            <person name="Tyler B.M."/>
            <person name="De Vries R.P."/>
            <person name="Kamoun S."/>
            <person name="Yandell M."/>
            <person name="Tisserat N."/>
            <person name="Buell C.R."/>
        </authorList>
    </citation>
    <scope>NUCLEOTIDE SEQUENCE</scope>
    <source>
        <strain evidence="3">DAOM:BR144</strain>
    </source>
</reference>
<dbReference type="PANTHER" id="PTHR22538">
    <property type="entry name" value="CILIA- AND FLAGELLA-ASSOCIATED PROTEIN 74"/>
    <property type="match status" value="1"/>
</dbReference>
<dbReference type="Proteomes" id="UP000019132">
    <property type="component" value="Unassembled WGS sequence"/>
</dbReference>
<proteinExistence type="predicted"/>
<dbReference type="EMBL" id="GL376625">
    <property type="status" value="NOT_ANNOTATED_CDS"/>
    <property type="molecule type" value="Genomic_DNA"/>
</dbReference>
<keyword evidence="1" id="KW-0472">Membrane</keyword>